<dbReference type="InterPro" id="IPR012852">
    <property type="entry name" value="CALCOCO1-like"/>
</dbReference>
<accession>A0A0P7WIH7</accession>
<keyword evidence="5" id="KW-0539">Nucleus</keyword>
<dbReference type="GO" id="GO:0005634">
    <property type="term" value="C:nucleus"/>
    <property type="evidence" value="ECO:0007669"/>
    <property type="project" value="UniProtKB-SubCell"/>
</dbReference>
<evidence type="ECO:0000256" key="1">
    <source>
        <dbReference type="ARBA" id="ARBA00004123"/>
    </source>
</evidence>
<feature type="region of interest" description="Disordered" evidence="8">
    <location>
        <begin position="555"/>
        <end position="637"/>
    </location>
</feature>
<evidence type="ECO:0000256" key="3">
    <source>
        <dbReference type="ARBA" id="ARBA00022490"/>
    </source>
</evidence>
<feature type="domain" description="SKICH" evidence="10">
    <location>
        <begin position="17"/>
        <end position="120"/>
    </location>
</feature>
<feature type="domain" description="Calcium binding and coiled-coil" evidence="9">
    <location>
        <begin position="124"/>
        <end position="626"/>
    </location>
</feature>
<dbReference type="InterPro" id="IPR051002">
    <property type="entry name" value="UBA_autophagy_assoc_protein"/>
</dbReference>
<comment type="similarity">
    <text evidence="6">Belongs to the CALCOCO family.</text>
</comment>
<dbReference type="GO" id="GO:0005737">
    <property type="term" value="C:cytoplasm"/>
    <property type="evidence" value="ECO:0007669"/>
    <property type="project" value="UniProtKB-SubCell"/>
</dbReference>
<dbReference type="Pfam" id="PF07888">
    <property type="entry name" value="CALCOCO1"/>
    <property type="match status" value="1"/>
</dbReference>
<sequence length="690" mass="77728">MVAIASYLDNMEKTWKVEFRNVGQSYFPQSRVECHYSLSPQHMWTSSDWIGLFKVGWSSVRDYHTFVWAVAPAGYQEGTAVNCCVQFQASYLPGPSTDPFQFVYVDGKGAICARSSHFTFCAPKPLEDLVTLEEEGHEEEEGADLLLVVPRAELLQSRLEECLRERSELLQAREVAERAQERERHLRERAKEDWDRARGELEESVAKLKEKLRQSQEKIEEMEKKQQEAQFSHEAMIMEKDSLMAQIMESQQRIKALEDEAKALAHRGTEKEAELERMKERIKKMTAQKWEEEEERKTLQDKLQQSEEELRSLAAEFQGLRSSLAQRDMQALQLRDTITTLTSKLHAAQKKEAECEAALCELQSLQERLAASEHTAEGLKAELSAMAARRDQAQAEVHQARLQAAQLTLQLAEASLALREGRAAWAQEREALQQSAQADRERVEKQSAELQRKEEWLQEERMEREKVEVELGKEKDCSRVQLSEARRELQELKASLRVAQKEKEHLLLEKQAGDDGLHATAGAAARCGSRRQVERSSLCFSYLASPMCVVIAGRPDSPVSDSEDENPEALRHRPPHPLGPYGLCDPPPTDALLLGTPPPSPRELSRGTVVVSQPAPLSSPRQTGSDTLTHSSDSRTIEPDVQYAIAPCRQPPLMAAGCPNGAGELAWTNKTGPKSVLSQHLLQNTKTDGK</sequence>
<dbReference type="Proteomes" id="UP000034805">
    <property type="component" value="Unassembled WGS sequence"/>
</dbReference>
<dbReference type="PANTHER" id="PTHR31915:SF5">
    <property type="entry name" value="CALCIUM-BINDING AND COILED-COIL DOMAIN-CONTAINING PROTEIN 1"/>
    <property type="match status" value="1"/>
</dbReference>
<evidence type="ECO:0000313" key="12">
    <source>
        <dbReference type="Proteomes" id="UP000034805"/>
    </source>
</evidence>
<feature type="coiled-coil region" evidence="7">
    <location>
        <begin position="152"/>
        <end position="323"/>
    </location>
</feature>
<evidence type="ECO:0000256" key="8">
    <source>
        <dbReference type="SAM" id="MobiDB-lite"/>
    </source>
</evidence>
<name>A0A0P7WIH7_SCLFO</name>
<dbReference type="Pfam" id="PF17751">
    <property type="entry name" value="SKICH"/>
    <property type="match status" value="1"/>
</dbReference>
<evidence type="ECO:0000259" key="10">
    <source>
        <dbReference type="Pfam" id="PF17751"/>
    </source>
</evidence>
<comment type="caution">
    <text evidence="11">The sequence shown here is derived from an EMBL/GenBank/DDBJ whole genome shotgun (WGS) entry which is preliminary data.</text>
</comment>
<feature type="compositionally biased region" description="Polar residues" evidence="8">
    <location>
        <begin position="615"/>
        <end position="631"/>
    </location>
</feature>
<gene>
    <name evidence="11" type="ORF">Z043_118268</name>
</gene>
<dbReference type="PANTHER" id="PTHR31915">
    <property type="entry name" value="SKICH DOMAIN-CONTAINING PROTEIN"/>
    <property type="match status" value="1"/>
</dbReference>
<dbReference type="GO" id="GO:0003713">
    <property type="term" value="F:transcription coactivator activity"/>
    <property type="evidence" value="ECO:0007669"/>
    <property type="project" value="TreeGrafter"/>
</dbReference>
<evidence type="ECO:0000256" key="4">
    <source>
        <dbReference type="ARBA" id="ARBA00023054"/>
    </source>
</evidence>
<dbReference type="GO" id="GO:0045944">
    <property type="term" value="P:positive regulation of transcription by RNA polymerase II"/>
    <property type="evidence" value="ECO:0007669"/>
    <property type="project" value="TreeGrafter"/>
</dbReference>
<evidence type="ECO:0000313" key="11">
    <source>
        <dbReference type="EMBL" id="KPP63477.1"/>
    </source>
</evidence>
<dbReference type="EMBL" id="JARO02007863">
    <property type="protein sequence ID" value="KPP63477.1"/>
    <property type="molecule type" value="Genomic_DNA"/>
</dbReference>
<proteinExistence type="inferred from homology"/>
<evidence type="ECO:0000256" key="5">
    <source>
        <dbReference type="ARBA" id="ARBA00023242"/>
    </source>
</evidence>
<reference evidence="11 12" key="1">
    <citation type="submission" date="2015-08" db="EMBL/GenBank/DDBJ databases">
        <title>The genome of the Asian arowana (Scleropages formosus).</title>
        <authorList>
            <person name="Tan M.H."/>
            <person name="Gan H.M."/>
            <person name="Croft L.J."/>
            <person name="Austin C.M."/>
        </authorList>
    </citation>
    <scope>NUCLEOTIDE SEQUENCE [LARGE SCALE GENOMIC DNA]</scope>
    <source>
        <strain evidence="11">Aro1</strain>
    </source>
</reference>
<organism evidence="11 12">
    <name type="scientific">Scleropages formosus</name>
    <name type="common">Asian bonytongue</name>
    <name type="synonym">Osteoglossum formosum</name>
    <dbReference type="NCBI Taxonomy" id="113540"/>
    <lineage>
        <taxon>Eukaryota</taxon>
        <taxon>Metazoa</taxon>
        <taxon>Chordata</taxon>
        <taxon>Craniata</taxon>
        <taxon>Vertebrata</taxon>
        <taxon>Euteleostomi</taxon>
        <taxon>Actinopterygii</taxon>
        <taxon>Neopterygii</taxon>
        <taxon>Teleostei</taxon>
        <taxon>Osteoglossocephala</taxon>
        <taxon>Osteoglossomorpha</taxon>
        <taxon>Osteoglossiformes</taxon>
        <taxon>Osteoglossidae</taxon>
        <taxon>Scleropages</taxon>
    </lineage>
</organism>
<dbReference type="Gene3D" id="2.60.40.2840">
    <property type="match status" value="1"/>
</dbReference>
<dbReference type="AlphaFoldDB" id="A0A0P7WIH7"/>
<evidence type="ECO:0000256" key="2">
    <source>
        <dbReference type="ARBA" id="ARBA00004496"/>
    </source>
</evidence>
<feature type="coiled-coil region" evidence="7">
    <location>
        <begin position="348"/>
        <end position="509"/>
    </location>
</feature>
<dbReference type="STRING" id="113540.ENSSFOP00015056810"/>
<keyword evidence="4 7" id="KW-0175">Coiled coil</keyword>
<keyword evidence="3" id="KW-0963">Cytoplasm</keyword>
<dbReference type="InterPro" id="IPR041611">
    <property type="entry name" value="SKICH"/>
</dbReference>
<evidence type="ECO:0000256" key="6">
    <source>
        <dbReference type="ARBA" id="ARBA00037963"/>
    </source>
</evidence>
<evidence type="ECO:0000256" key="7">
    <source>
        <dbReference type="SAM" id="Coils"/>
    </source>
</evidence>
<comment type="subcellular location">
    <subcellularLocation>
        <location evidence="2">Cytoplasm</location>
    </subcellularLocation>
    <subcellularLocation>
        <location evidence="1">Nucleus</location>
    </subcellularLocation>
</comment>
<dbReference type="Gene3D" id="1.10.287.1490">
    <property type="match status" value="1"/>
</dbReference>
<protein>
    <submittedName>
        <fullName evidence="11">Calcium-binding and coiled-coil domain-containing protein 1-like</fullName>
    </submittedName>
</protein>
<evidence type="ECO:0000259" key="9">
    <source>
        <dbReference type="Pfam" id="PF07888"/>
    </source>
</evidence>